<evidence type="ECO:0000256" key="1">
    <source>
        <dbReference type="ARBA" id="ARBA00001231"/>
    </source>
</evidence>
<dbReference type="SUPFAM" id="SSF51445">
    <property type="entry name" value="(Trans)glycosidases"/>
    <property type="match status" value="1"/>
</dbReference>
<organism evidence="9 10">
    <name type="scientific">Amycolatopsis xylanica</name>
    <dbReference type="NCBI Taxonomy" id="589385"/>
    <lineage>
        <taxon>Bacteria</taxon>
        <taxon>Bacillati</taxon>
        <taxon>Actinomycetota</taxon>
        <taxon>Actinomycetes</taxon>
        <taxon>Pseudonocardiales</taxon>
        <taxon>Pseudonocardiaceae</taxon>
        <taxon>Amycolatopsis</taxon>
    </lineage>
</organism>
<evidence type="ECO:0000256" key="3">
    <source>
        <dbReference type="ARBA" id="ARBA00012663"/>
    </source>
</evidence>
<sequence length="385" mass="39727">MRRTGLLGLVTLAVVLTGCATPAPPSPASAPIAQVPPSTTGSVPAPEPTPSVEAAPAGCEKVIADLPMRRRLAQLVVVGVDPSNARAAADLVRAEQVGGIFIGGNATALLRDNALGAVQEAATVPVSVAVDEEGGRVQRIDALDGDIPSARKMARTLSPDEVKAVGAERGRALRARGVTVDYAPDVDVTEQPDGAVIGDRSFSPDPEVVRAYAFAFAEGLREAGIQPVFKHFPGHGHASGDSHQGAVVSPPLATLRRDDLVPYQAIAEFDGAAVMVGHIAVPGLTAGKPASLAEPAYRLLRTDYHFDGPVITDDLGAMRAISARYPLPTAVVQALAAGADQALWSSGGHVAEVLDRLEKAAATGELPGDRIHEALLRVLTAKQAC</sequence>
<dbReference type="GO" id="GO:0009254">
    <property type="term" value="P:peptidoglycan turnover"/>
    <property type="evidence" value="ECO:0007669"/>
    <property type="project" value="TreeGrafter"/>
</dbReference>
<dbReference type="InterPro" id="IPR050226">
    <property type="entry name" value="NagZ_Beta-hexosaminidase"/>
</dbReference>
<dbReference type="PANTHER" id="PTHR30480">
    <property type="entry name" value="BETA-HEXOSAMINIDASE-RELATED"/>
    <property type="match status" value="1"/>
</dbReference>
<dbReference type="InterPro" id="IPR017853">
    <property type="entry name" value="GH"/>
</dbReference>
<evidence type="ECO:0000256" key="2">
    <source>
        <dbReference type="ARBA" id="ARBA00005336"/>
    </source>
</evidence>
<dbReference type="Gene3D" id="3.20.20.300">
    <property type="entry name" value="Glycoside hydrolase, family 3, N-terminal domain"/>
    <property type="match status" value="1"/>
</dbReference>
<dbReference type="EMBL" id="FNON01000005">
    <property type="protein sequence ID" value="SDY48707.1"/>
    <property type="molecule type" value="Genomic_DNA"/>
</dbReference>
<dbReference type="GO" id="GO:0004563">
    <property type="term" value="F:beta-N-acetylhexosaminidase activity"/>
    <property type="evidence" value="ECO:0007669"/>
    <property type="project" value="UniProtKB-EC"/>
</dbReference>
<feature type="chain" id="PRO_5038748067" description="beta-N-acetylhexosaminidase" evidence="7">
    <location>
        <begin position="23"/>
        <end position="385"/>
    </location>
</feature>
<name>A0A1H3K939_9PSEU</name>
<dbReference type="OrthoDB" id="9805821at2"/>
<protein>
    <recommendedName>
        <fullName evidence="3">beta-N-acetylhexosaminidase</fullName>
        <ecNumber evidence="3">3.2.1.52</ecNumber>
    </recommendedName>
</protein>
<dbReference type="RefSeq" id="WP_091293082.1">
    <property type="nucleotide sequence ID" value="NZ_FNON01000005.1"/>
</dbReference>
<dbReference type="PROSITE" id="PS51257">
    <property type="entry name" value="PROKAR_LIPOPROTEIN"/>
    <property type="match status" value="1"/>
</dbReference>
<dbReference type="GO" id="GO:0005975">
    <property type="term" value="P:carbohydrate metabolic process"/>
    <property type="evidence" value="ECO:0007669"/>
    <property type="project" value="InterPro"/>
</dbReference>
<keyword evidence="10" id="KW-1185">Reference proteome</keyword>
<gene>
    <name evidence="9" type="ORF">SAMN05421504_105701</name>
</gene>
<dbReference type="InterPro" id="IPR001764">
    <property type="entry name" value="Glyco_hydro_3_N"/>
</dbReference>
<feature type="compositionally biased region" description="Low complexity" evidence="6">
    <location>
        <begin position="29"/>
        <end position="38"/>
    </location>
</feature>
<dbReference type="AlphaFoldDB" id="A0A1H3K939"/>
<evidence type="ECO:0000256" key="6">
    <source>
        <dbReference type="SAM" id="MobiDB-lite"/>
    </source>
</evidence>
<reference evidence="9 10" key="1">
    <citation type="submission" date="2016-10" db="EMBL/GenBank/DDBJ databases">
        <authorList>
            <person name="de Groot N.N."/>
        </authorList>
    </citation>
    <scope>NUCLEOTIDE SEQUENCE [LARGE SCALE GENOMIC DNA]</scope>
    <source>
        <strain evidence="9 10">CPCC 202699</strain>
    </source>
</reference>
<dbReference type="EC" id="3.2.1.52" evidence="3"/>
<evidence type="ECO:0000256" key="4">
    <source>
        <dbReference type="ARBA" id="ARBA00022801"/>
    </source>
</evidence>
<accession>A0A1H3K939</accession>
<dbReference type="Pfam" id="PF00933">
    <property type="entry name" value="Glyco_hydro_3"/>
    <property type="match status" value="1"/>
</dbReference>
<dbReference type="Proteomes" id="UP000199515">
    <property type="component" value="Unassembled WGS sequence"/>
</dbReference>
<comment type="catalytic activity">
    <reaction evidence="1">
        <text>Hydrolysis of terminal non-reducing N-acetyl-D-hexosamine residues in N-acetyl-beta-D-hexosaminides.</text>
        <dbReference type="EC" id="3.2.1.52"/>
    </reaction>
</comment>
<evidence type="ECO:0000256" key="7">
    <source>
        <dbReference type="SAM" id="SignalP"/>
    </source>
</evidence>
<evidence type="ECO:0000313" key="10">
    <source>
        <dbReference type="Proteomes" id="UP000199515"/>
    </source>
</evidence>
<proteinExistence type="inferred from homology"/>
<dbReference type="STRING" id="589385.SAMN05421504_105701"/>
<keyword evidence="4" id="KW-0378">Hydrolase</keyword>
<dbReference type="InterPro" id="IPR036962">
    <property type="entry name" value="Glyco_hydro_3_N_sf"/>
</dbReference>
<keyword evidence="7" id="KW-0732">Signal</keyword>
<feature type="region of interest" description="Disordered" evidence="6">
    <location>
        <begin position="25"/>
        <end position="54"/>
    </location>
</feature>
<evidence type="ECO:0000256" key="5">
    <source>
        <dbReference type="ARBA" id="ARBA00023295"/>
    </source>
</evidence>
<feature type="signal peptide" evidence="7">
    <location>
        <begin position="1"/>
        <end position="22"/>
    </location>
</feature>
<evidence type="ECO:0000313" key="9">
    <source>
        <dbReference type="EMBL" id="SDY48707.1"/>
    </source>
</evidence>
<keyword evidence="5" id="KW-0326">Glycosidase</keyword>
<comment type="similarity">
    <text evidence="2">Belongs to the glycosyl hydrolase 3 family.</text>
</comment>
<feature type="domain" description="Glycoside hydrolase family 3 N-terminal" evidence="8">
    <location>
        <begin position="69"/>
        <end position="380"/>
    </location>
</feature>
<dbReference type="PANTHER" id="PTHR30480:SF13">
    <property type="entry name" value="BETA-HEXOSAMINIDASE"/>
    <property type="match status" value="1"/>
</dbReference>
<evidence type="ECO:0000259" key="8">
    <source>
        <dbReference type="Pfam" id="PF00933"/>
    </source>
</evidence>